<dbReference type="Gene3D" id="2.130.10.10">
    <property type="entry name" value="YVTN repeat-like/Quinoprotein amine dehydrogenase"/>
    <property type="match status" value="1"/>
</dbReference>
<organism evidence="6 7">
    <name type="scientific">Rhipicephalus microplus</name>
    <name type="common">Cattle tick</name>
    <name type="synonym">Boophilus microplus</name>
    <dbReference type="NCBI Taxonomy" id="6941"/>
    <lineage>
        <taxon>Eukaryota</taxon>
        <taxon>Metazoa</taxon>
        <taxon>Ecdysozoa</taxon>
        <taxon>Arthropoda</taxon>
        <taxon>Chelicerata</taxon>
        <taxon>Arachnida</taxon>
        <taxon>Acari</taxon>
        <taxon>Parasitiformes</taxon>
        <taxon>Ixodida</taxon>
        <taxon>Ixodoidea</taxon>
        <taxon>Ixodidae</taxon>
        <taxon>Rhipicephalinae</taxon>
        <taxon>Rhipicephalus</taxon>
        <taxon>Boophilus</taxon>
    </lineage>
</organism>
<dbReference type="InterPro" id="IPR000409">
    <property type="entry name" value="BEACH_dom"/>
</dbReference>
<dbReference type="CDD" id="cd06071">
    <property type="entry name" value="Beach"/>
    <property type="match status" value="1"/>
</dbReference>
<dbReference type="PANTHER" id="PTHR13743:SF112">
    <property type="entry name" value="BEACH DOMAIN-CONTAINING PROTEIN"/>
    <property type="match status" value="1"/>
</dbReference>
<reference evidence="6" key="1">
    <citation type="journal article" date="2020" name="Cell">
        <title>Large-Scale Comparative Analyses of Tick Genomes Elucidate Their Genetic Diversity and Vector Capacities.</title>
        <authorList>
            <consortium name="Tick Genome and Microbiome Consortium (TIGMIC)"/>
            <person name="Jia N."/>
            <person name="Wang J."/>
            <person name="Shi W."/>
            <person name="Du L."/>
            <person name="Sun Y."/>
            <person name="Zhan W."/>
            <person name="Jiang J.F."/>
            <person name="Wang Q."/>
            <person name="Zhang B."/>
            <person name="Ji P."/>
            <person name="Bell-Sakyi L."/>
            <person name="Cui X.M."/>
            <person name="Yuan T.T."/>
            <person name="Jiang B.G."/>
            <person name="Yang W.F."/>
            <person name="Lam T.T."/>
            <person name="Chang Q.C."/>
            <person name="Ding S.J."/>
            <person name="Wang X.J."/>
            <person name="Zhu J.G."/>
            <person name="Ruan X.D."/>
            <person name="Zhao L."/>
            <person name="Wei J.T."/>
            <person name="Ye R.Z."/>
            <person name="Que T.C."/>
            <person name="Du C.H."/>
            <person name="Zhou Y.H."/>
            <person name="Cheng J.X."/>
            <person name="Dai P.F."/>
            <person name="Guo W.B."/>
            <person name="Han X.H."/>
            <person name="Huang E.J."/>
            <person name="Li L.F."/>
            <person name="Wei W."/>
            <person name="Gao Y.C."/>
            <person name="Liu J.Z."/>
            <person name="Shao H.Z."/>
            <person name="Wang X."/>
            <person name="Wang C.C."/>
            <person name="Yang T.C."/>
            <person name="Huo Q.B."/>
            <person name="Li W."/>
            <person name="Chen H.Y."/>
            <person name="Chen S.E."/>
            <person name="Zhou L.G."/>
            <person name="Ni X.B."/>
            <person name="Tian J.H."/>
            <person name="Sheng Y."/>
            <person name="Liu T."/>
            <person name="Pan Y.S."/>
            <person name="Xia L.Y."/>
            <person name="Li J."/>
            <person name="Zhao F."/>
            <person name="Cao W.C."/>
        </authorList>
    </citation>
    <scope>NUCLEOTIDE SEQUENCE</scope>
    <source>
        <strain evidence="6">Rmic-2018</strain>
    </source>
</reference>
<gene>
    <name evidence="6" type="ORF">HPB51_023252</name>
</gene>
<keyword evidence="1 3" id="KW-0853">WD repeat</keyword>
<feature type="domain" description="BEACH" evidence="5">
    <location>
        <begin position="30"/>
        <end position="275"/>
    </location>
</feature>
<dbReference type="InterPro" id="IPR019775">
    <property type="entry name" value="WD40_repeat_CS"/>
</dbReference>
<dbReference type="SUPFAM" id="SSF81837">
    <property type="entry name" value="BEACH domain"/>
    <property type="match status" value="1"/>
</dbReference>
<keyword evidence="2" id="KW-0677">Repeat</keyword>
<dbReference type="InterPro" id="IPR046851">
    <property type="entry name" value="NBCH_WD40"/>
</dbReference>
<sequence length="584" mass="65383">MMMTAQIRNKIFGRVVALHPPNLLYSSGTRSPAELLRASGLTQRWVNREISNFEYLMHLNTIAGRTYNDLSQYPVFPWVLADYTSPKLELDSPSVYRDLSRPIGIVNPKNIEEVKAKFDVADRQFHSVEGTWKMLMESPNDVKELIPEFFYLPEFLTNMNAFDLGRLQGTKEQVDDVRLPAWATSPEDFIYKHRKALESEYVSLHLHDWIDLIFGYKQKGSAAVEALNVFYYVSYEGAVDLDAIKDPVQREATEGIINNFGQTPCQLLKEPHPRRLSYEGAMLRMTKSDTKPPNLFLFLQNLKAYVVDAPLSCPIVHVNIPRSPARSFMQHGLMDTLVTVGCDGSLGVHGWLPYDRTRSYPNYFTFERDPNIQNPKSAKKLAGVFQPGAKVHSRLFVLSSDGKFLVSGGHWDNSVRAYSLLRSKQVAHVILHKDVVTSLATDTCGMYLMTGSRDTTCIIWELNQLGSGSFLPNKPFQILCGHDSEVTCVAVITELDMALSGSKDGTVNVHSVREGHFLHTLRLPGDMPEQVTLLSVSHLGFICVHSCPDPQALLQCLNGYASEKSSGEVAGGDEHDIDSSPPTL</sequence>
<reference evidence="6" key="2">
    <citation type="submission" date="2021-09" db="EMBL/GenBank/DDBJ databases">
        <authorList>
            <person name="Jia N."/>
            <person name="Wang J."/>
            <person name="Shi W."/>
            <person name="Du L."/>
            <person name="Sun Y."/>
            <person name="Zhan W."/>
            <person name="Jiang J."/>
            <person name="Wang Q."/>
            <person name="Zhang B."/>
            <person name="Ji P."/>
            <person name="Sakyi L.B."/>
            <person name="Cui X."/>
            <person name="Yuan T."/>
            <person name="Jiang B."/>
            <person name="Yang W."/>
            <person name="Lam T.T.-Y."/>
            <person name="Chang Q."/>
            <person name="Ding S."/>
            <person name="Wang X."/>
            <person name="Zhu J."/>
            <person name="Ruan X."/>
            <person name="Zhao L."/>
            <person name="Wei J."/>
            <person name="Que T."/>
            <person name="Du C."/>
            <person name="Cheng J."/>
            <person name="Dai P."/>
            <person name="Han X."/>
            <person name="Huang E."/>
            <person name="Gao Y."/>
            <person name="Liu J."/>
            <person name="Shao H."/>
            <person name="Ye R."/>
            <person name="Li L."/>
            <person name="Wei W."/>
            <person name="Wang X."/>
            <person name="Wang C."/>
            <person name="Huo Q."/>
            <person name="Li W."/>
            <person name="Guo W."/>
            <person name="Chen H."/>
            <person name="Chen S."/>
            <person name="Zhou L."/>
            <person name="Zhou L."/>
            <person name="Ni X."/>
            <person name="Tian J."/>
            <person name="Zhou Y."/>
            <person name="Sheng Y."/>
            <person name="Liu T."/>
            <person name="Pan Y."/>
            <person name="Xia L."/>
            <person name="Li J."/>
            <person name="Zhao F."/>
            <person name="Cao W."/>
        </authorList>
    </citation>
    <scope>NUCLEOTIDE SEQUENCE</scope>
    <source>
        <strain evidence="6">Rmic-2018</strain>
        <tissue evidence="6">Larvae</tissue>
    </source>
</reference>
<name>A0A9J6F976_RHIMP</name>
<feature type="repeat" description="WD" evidence="3">
    <location>
        <begin position="479"/>
        <end position="520"/>
    </location>
</feature>
<dbReference type="VEuPathDB" id="VectorBase:LOC119165896"/>
<dbReference type="PROSITE" id="PS50197">
    <property type="entry name" value="BEACH"/>
    <property type="match status" value="1"/>
</dbReference>
<dbReference type="PANTHER" id="PTHR13743">
    <property type="entry name" value="BEIGE/BEACH-RELATED"/>
    <property type="match status" value="1"/>
</dbReference>
<evidence type="ECO:0000313" key="6">
    <source>
        <dbReference type="EMBL" id="KAH8042413.1"/>
    </source>
</evidence>
<dbReference type="Gene3D" id="1.10.1540.10">
    <property type="entry name" value="BEACH domain"/>
    <property type="match status" value="2"/>
</dbReference>
<dbReference type="InterPro" id="IPR036322">
    <property type="entry name" value="WD40_repeat_dom_sf"/>
</dbReference>
<dbReference type="InterPro" id="IPR001680">
    <property type="entry name" value="WD40_rpt"/>
</dbReference>
<dbReference type="SMART" id="SM00320">
    <property type="entry name" value="WD40"/>
    <property type="match status" value="3"/>
</dbReference>
<dbReference type="GO" id="GO:0008104">
    <property type="term" value="P:intracellular protein localization"/>
    <property type="evidence" value="ECO:0007669"/>
    <property type="project" value="TreeGrafter"/>
</dbReference>
<accession>A0A9J6F976</accession>
<evidence type="ECO:0000256" key="3">
    <source>
        <dbReference type="PROSITE-ProRule" id="PRU00221"/>
    </source>
</evidence>
<dbReference type="GO" id="GO:0019901">
    <property type="term" value="F:protein kinase binding"/>
    <property type="evidence" value="ECO:0007669"/>
    <property type="project" value="TreeGrafter"/>
</dbReference>
<dbReference type="InterPro" id="IPR036372">
    <property type="entry name" value="BEACH_dom_sf"/>
</dbReference>
<evidence type="ECO:0000256" key="4">
    <source>
        <dbReference type="SAM" id="MobiDB-lite"/>
    </source>
</evidence>
<evidence type="ECO:0000259" key="5">
    <source>
        <dbReference type="PROSITE" id="PS50197"/>
    </source>
</evidence>
<evidence type="ECO:0000256" key="2">
    <source>
        <dbReference type="ARBA" id="ARBA00022737"/>
    </source>
</evidence>
<dbReference type="PROSITE" id="PS50082">
    <property type="entry name" value="WD_REPEATS_2"/>
    <property type="match status" value="2"/>
</dbReference>
<dbReference type="EMBL" id="JABSTU010000001">
    <property type="protein sequence ID" value="KAH8042413.1"/>
    <property type="molecule type" value="Genomic_DNA"/>
</dbReference>
<evidence type="ECO:0000256" key="1">
    <source>
        <dbReference type="ARBA" id="ARBA00022574"/>
    </source>
</evidence>
<feature type="region of interest" description="Disordered" evidence="4">
    <location>
        <begin position="564"/>
        <end position="584"/>
    </location>
</feature>
<dbReference type="Proteomes" id="UP000821866">
    <property type="component" value="Chromosome 1"/>
</dbReference>
<dbReference type="PROSITE" id="PS00678">
    <property type="entry name" value="WD_REPEATS_1"/>
    <property type="match status" value="1"/>
</dbReference>
<dbReference type="GO" id="GO:0005829">
    <property type="term" value="C:cytosol"/>
    <property type="evidence" value="ECO:0007669"/>
    <property type="project" value="TreeGrafter"/>
</dbReference>
<comment type="caution">
    <text evidence="6">The sequence shown here is derived from an EMBL/GenBank/DDBJ whole genome shotgun (WGS) entry which is preliminary data.</text>
</comment>
<keyword evidence="7" id="KW-1185">Reference proteome</keyword>
<dbReference type="SUPFAM" id="SSF50978">
    <property type="entry name" value="WD40 repeat-like"/>
    <property type="match status" value="1"/>
</dbReference>
<dbReference type="SMART" id="SM01026">
    <property type="entry name" value="Beach"/>
    <property type="match status" value="1"/>
</dbReference>
<dbReference type="GO" id="GO:0016020">
    <property type="term" value="C:membrane"/>
    <property type="evidence" value="ECO:0007669"/>
    <property type="project" value="TreeGrafter"/>
</dbReference>
<dbReference type="InterPro" id="IPR015943">
    <property type="entry name" value="WD40/YVTN_repeat-like_dom_sf"/>
</dbReference>
<dbReference type="Pfam" id="PF20426">
    <property type="entry name" value="NBCH_WD40"/>
    <property type="match status" value="1"/>
</dbReference>
<evidence type="ECO:0000313" key="7">
    <source>
        <dbReference type="Proteomes" id="UP000821866"/>
    </source>
</evidence>
<dbReference type="Pfam" id="PF02138">
    <property type="entry name" value="Beach"/>
    <property type="match status" value="1"/>
</dbReference>
<proteinExistence type="predicted"/>
<dbReference type="InterPro" id="IPR050865">
    <property type="entry name" value="BEACH_Domain"/>
</dbReference>
<dbReference type="AlphaFoldDB" id="A0A9J6F976"/>
<feature type="repeat" description="WD" evidence="3">
    <location>
        <begin position="429"/>
        <end position="463"/>
    </location>
</feature>
<protein>
    <recommendedName>
        <fullName evidence="5">BEACH domain-containing protein</fullName>
    </recommendedName>
</protein>